<dbReference type="Pfam" id="PF09136">
    <property type="entry name" value="Glucodextran_B"/>
    <property type="match status" value="1"/>
</dbReference>
<name>A0A0W8FR56_9ZZZZ</name>
<dbReference type="EMBL" id="LNQE01000910">
    <property type="protein sequence ID" value="KUG23356.1"/>
    <property type="molecule type" value="Genomic_DNA"/>
</dbReference>
<protein>
    <recommendedName>
        <fullName evidence="2">Bacterial Ig-like domain-containing protein</fullName>
    </recommendedName>
</protein>
<evidence type="ECO:0008006" key="2">
    <source>
        <dbReference type="Google" id="ProtNLM"/>
    </source>
</evidence>
<gene>
    <name evidence="1" type="ORF">ASZ90_006848</name>
</gene>
<organism evidence="1">
    <name type="scientific">hydrocarbon metagenome</name>
    <dbReference type="NCBI Taxonomy" id="938273"/>
    <lineage>
        <taxon>unclassified sequences</taxon>
        <taxon>metagenomes</taxon>
        <taxon>ecological metagenomes</taxon>
    </lineage>
</organism>
<proteinExistence type="predicted"/>
<dbReference type="InterPro" id="IPR013783">
    <property type="entry name" value="Ig-like_fold"/>
</dbReference>
<reference evidence="1" key="1">
    <citation type="journal article" date="2015" name="Proc. Natl. Acad. Sci. U.S.A.">
        <title>Networks of energetic and metabolic interactions define dynamics in microbial communities.</title>
        <authorList>
            <person name="Embree M."/>
            <person name="Liu J.K."/>
            <person name="Al-Bassam M.M."/>
            <person name="Zengler K."/>
        </authorList>
    </citation>
    <scope>NUCLEOTIDE SEQUENCE</scope>
</reference>
<accession>A0A0W8FR56</accession>
<comment type="caution">
    <text evidence="1">The sequence shown here is derived from an EMBL/GenBank/DDBJ whole genome shotgun (WGS) entry which is preliminary data.</text>
</comment>
<sequence length="368" mass="38728">MAVRRIELQTEDGYSGTNYTITASAGSNGSISPPGTVTVNSGGSQTFTITPNSGYAVADVLVDGASVGAVTSYTFSNVTANHTISAVFVPWSMTIDIISPTDGASINAKSKLVTGAIANNSNVETGITVNGIATAVVNNTFAVNHVPLIAGQNTITATATDANGRTATKPITVDATIPDNYIKISASPVSGVTPLEVTLTVNGSFSVTNPIITSTGPGTVEQLASDNSDEFKYKMNTEGIYYFTAQTTGPDGNTYQDTIAITVSSLPQVDTLVRTKWALLSTALTNKDVSTALTLLLPASRDSYQTMFSALADQLPVIIGSQTELVFKSVEEEFAFYELKTLEDGSNFSYQVIFARDPSTGLWLIQEF</sequence>
<dbReference type="Gene3D" id="2.60.40.10">
    <property type="entry name" value="Immunoglobulins"/>
    <property type="match status" value="1"/>
</dbReference>
<dbReference type="AlphaFoldDB" id="A0A0W8FR56"/>
<evidence type="ECO:0000313" key="1">
    <source>
        <dbReference type="EMBL" id="KUG23356.1"/>
    </source>
</evidence>